<evidence type="ECO:0000256" key="6">
    <source>
        <dbReference type="SAM" id="MobiDB-lite"/>
    </source>
</evidence>
<evidence type="ECO:0000256" key="4">
    <source>
        <dbReference type="ARBA" id="ARBA00022825"/>
    </source>
</evidence>
<evidence type="ECO:0000256" key="3">
    <source>
        <dbReference type="ARBA" id="ARBA00022801"/>
    </source>
</evidence>
<accession>A0ABW0T822</accession>
<comment type="similarity">
    <text evidence="1 5">Belongs to the peptidase S8 family.</text>
</comment>
<feature type="active site" description="Charge relay system" evidence="5">
    <location>
        <position position="257"/>
    </location>
</feature>
<evidence type="ECO:0000313" key="9">
    <source>
        <dbReference type="EMBL" id="MFC5585551.1"/>
    </source>
</evidence>
<keyword evidence="4 5" id="KW-0720">Serine protease</keyword>
<keyword evidence="3 5" id="KW-0378">Hydrolase</keyword>
<dbReference type="SUPFAM" id="SSF52743">
    <property type="entry name" value="Subtilisin-like"/>
    <property type="match status" value="1"/>
</dbReference>
<dbReference type="PANTHER" id="PTHR43806">
    <property type="entry name" value="PEPTIDASE S8"/>
    <property type="match status" value="1"/>
</dbReference>
<evidence type="ECO:0000313" key="10">
    <source>
        <dbReference type="Proteomes" id="UP001596107"/>
    </source>
</evidence>
<feature type="active site" description="Charge relay system" evidence="5">
    <location>
        <position position="405"/>
    </location>
</feature>
<dbReference type="InterPro" id="IPR015500">
    <property type="entry name" value="Peptidase_S8_subtilisin-rel"/>
</dbReference>
<dbReference type="PROSITE" id="PS51892">
    <property type="entry name" value="SUBTILASE"/>
    <property type="match status" value="1"/>
</dbReference>
<evidence type="ECO:0000256" key="5">
    <source>
        <dbReference type="PROSITE-ProRule" id="PRU01240"/>
    </source>
</evidence>
<dbReference type="InterPro" id="IPR000209">
    <property type="entry name" value="Peptidase_S8/S53_dom"/>
</dbReference>
<keyword evidence="7" id="KW-0732">Signal</keyword>
<protein>
    <submittedName>
        <fullName evidence="9">S8 family serine peptidase</fullName>
    </submittedName>
</protein>
<feature type="region of interest" description="Disordered" evidence="6">
    <location>
        <begin position="65"/>
        <end position="89"/>
    </location>
</feature>
<dbReference type="InterPro" id="IPR022398">
    <property type="entry name" value="Peptidase_S8_His-AS"/>
</dbReference>
<sequence>MNRLFACMVAGLALSIEIAVPAYAQSPDLAQITDAEEQPRLNASERNVVFLPQMLAELFGPGEDAGTLAQPAAPGDVSSAGDGSAAGNGATAVTPATTIGSAGANARPVAPQRAISGTFVPDEVLVTFDGDEDVAAAIAAQFGLELRSARGSALLGRTIAQFAIPDGRPVAFVLAQLEGDGRLADRVPNHVFQLQQAAGVVNYAFERIALDAGAVSGENVSVAVVDTALDEAHPALVGRVASVFDALPDMEVKDREHGTSISGLIAGDGLFRGMAPGVRLLHARAFEGGVSSTNVLLAALDWAVEEGAQIVNMSFVGPENPLFLSACRNAMARGVVLVAAAGNNGPGAPFGYPAAYDGVIAVTATDVHDQVLGKANRGRYIDLSAPGVNVVAPIPGGMDVVTGTSFAAAIVSGAIANLIHAGEDAEPKLLAQLLRTTAVDLGTPGRDDDFGDGLLNARAAMQGRTAN</sequence>
<feature type="signal peptide" evidence="7">
    <location>
        <begin position="1"/>
        <end position="24"/>
    </location>
</feature>
<dbReference type="InterPro" id="IPR050131">
    <property type="entry name" value="Peptidase_S8_subtilisin-like"/>
</dbReference>
<keyword evidence="10" id="KW-1185">Reference proteome</keyword>
<dbReference type="Gene3D" id="3.40.50.200">
    <property type="entry name" value="Peptidase S8/S53 domain"/>
    <property type="match status" value="1"/>
</dbReference>
<dbReference type="PROSITE" id="PS00137">
    <property type="entry name" value="SUBTILASE_HIS"/>
    <property type="match status" value="1"/>
</dbReference>
<dbReference type="Pfam" id="PF00082">
    <property type="entry name" value="Peptidase_S8"/>
    <property type="match status" value="1"/>
</dbReference>
<keyword evidence="2 5" id="KW-0645">Protease</keyword>
<proteinExistence type="inferred from homology"/>
<feature type="active site" description="Charge relay system" evidence="5">
    <location>
        <position position="226"/>
    </location>
</feature>
<dbReference type="RefSeq" id="WP_223021148.1">
    <property type="nucleotide sequence ID" value="NZ_CP078143.1"/>
</dbReference>
<reference evidence="10" key="1">
    <citation type="journal article" date="2019" name="Int. J. Syst. Evol. Microbiol.">
        <title>The Global Catalogue of Microorganisms (GCM) 10K type strain sequencing project: providing services to taxonomists for standard genome sequencing and annotation.</title>
        <authorList>
            <consortium name="The Broad Institute Genomics Platform"/>
            <consortium name="The Broad Institute Genome Sequencing Center for Infectious Disease"/>
            <person name="Wu L."/>
            <person name="Ma J."/>
        </authorList>
    </citation>
    <scope>NUCLEOTIDE SEQUENCE [LARGE SCALE GENOMIC DNA]</scope>
    <source>
        <strain evidence="10">JCM 3366</strain>
    </source>
</reference>
<evidence type="ECO:0000256" key="1">
    <source>
        <dbReference type="ARBA" id="ARBA00011073"/>
    </source>
</evidence>
<comment type="caution">
    <text evidence="9">The sequence shown here is derived from an EMBL/GenBank/DDBJ whole genome shotgun (WGS) entry which is preliminary data.</text>
</comment>
<feature type="chain" id="PRO_5046596235" evidence="7">
    <location>
        <begin position="25"/>
        <end position="467"/>
    </location>
</feature>
<feature type="domain" description="Peptidase S8/S53" evidence="8">
    <location>
        <begin position="217"/>
        <end position="453"/>
    </location>
</feature>
<dbReference type="EMBL" id="JBHSNB010000002">
    <property type="protein sequence ID" value="MFC5585551.1"/>
    <property type="molecule type" value="Genomic_DNA"/>
</dbReference>
<dbReference type="Proteomes" id="UP001596107">
    <property type="component" value="Unassembled WGS sequence"/>
</dbReference>
<gene>
    <name evidence="9" type="ORF">ACFPOD_10540</name>
</gene>
<evidence type="ECO:0000259" key="8">
    <source>
        <dbReference type="Pfam" id="PF00082"/>
    </source>
</evidence>
<feature type="compositionally biased region" description="Low complexity" evidence="6">
    <location>
        <begin position="72"/>
        <end position="89"/>
    </location>
</feature>
<dbReference type="PANTHER" id="PTHR43806:SF11">
    <property type="entry name" value="CEREVISIN-RELATED"/>
    <property type="match status" value="1"/>
</dbReference>
<dbReference type="CDD" id="cd05561">
    <property type="entry name" value="Peptidases_S8_4"/>
    <property type="match status" value="1"/>
</dbReference>
<organism evidence="9 10">
    <name type="scientific">Nitratireductor kimnyeongensis</name>
    <dbReference type="NCBI Taxonomy" id="430679"/>
    <lineage>
        <taxon>Bacteria</taxon>
        <taxon>Pseudomonadati</taxon>
        <taxon>Pseudomonadota</taxon>
        <taxon>Alphaproteobacteria</taxon>
        <taxon>Hyphomicrobiales</taxon>
        <taxon>Phyllobacteriaceae</taxon>
        <taxon>Nitratireductor</taxon>
    </lineage>
</organism>
<dbReference type="PRINTS" id="PR00723">
    <property type="entry name" value="SUBTILISIN"/>
</dbReference>
<name>A0ABW0T822_9HYPH</name>
<evidence type="ECO:0000256" key="7">
    <source>
        <dbReference type="SAM" id="SignalP"/>
    </source>
</evidence>
<evidence type="ECO:0000256" key="2">
    <source>
        <dbReference type="ARBA" id="ARBA00022670"/>
    </source>
</evidence>
<dbReference type="InterPro" id="IPR036852">
    <property type="entry name" value="Peptidase_S8/S53_dom_sf"/>
</dbReference>